<protein>
    <submittedName>
        <fullName evidence="1">BED-type domain-containing protein</fullName>
    </submittedName>
</protein>
<evidence type="ECO:0000313" key="2">
    <source>
        <dbReference type="Proteomes" id="UP000829398"/>
    </source>
</evidence>
<comment type="caution">
    <text evidence="1">The sequence shown here is derived from an EMBL/GenBank/DDBJ whole genome shotgun (WGS) entry which is preliminary data.</text>
</comment>
<gene>
    <name evidence="1" type="ORF">KPL71_004943</name>
</gene>
<sequence length="1063" mass="119537">MGPLHHGQRWHISSSVVTPSKPSVPHGFKRLVARCLGPSRSPSKAQSPQSLTLTVFKHGDAVKALVPSRSHSRFHAAPWQSEIVKSKEYIALCICENVYEIGCWQSGGVACEIVKSLKMFADDFEHEVEFNDNENDSATIVTGGNKRKKSSSSKPPLPRKKIAPRSTVWQHFTRVPNDHTKCKCNYCGQEFECGTVGYGTSTLRTHNRERCQKFKDLQKSQTTLTQDVGSDEVVARGFSQEACRRATVKMIVLDELPFSVVENPGFRHFCSVAAPRYLLPPRRTISRDTLEMYLEEKAKLNSLLVGNKQRVSLTTDIWTSITTASYMVITAHFIDRDWNLHRKIISFNTVNDHSSETIGKQLEKCLIDWGIERVFTVTVDNASPNEGALRYLIDRVKTWRDDGLVLNGDYLHVRCCAHILNLIVTEGLKELEQSLVSVRNAVKYVRSSTARMQAFQIRVQQEKINCRGSVILDCPTRWNSTYSMLNTSLKFKPTFDRMTLEDKLYDAYFNEKKGGKKKKEGPPLYSDWENTRRIVKFLKTFHDATLQFSSSLKVTSNICFNLICQIEQSLGSLSASNDSLLGFMAIKMKEKFNKYWDGCFKINKLLIVASVLDPRGKMKFATHCFEKLYGKDSAKCVEMKEMIKNLLIKLYESYNAQYKPGGSGSASGSASGSTSGSQNLASGSGSNFWDLGDDDDVMIEDPFSEFRKAVAVSEGSPELSNELDLYLMEKTEKITKSNLSTKFDILLWWRVNSANYPILSSIARDVLAIPVSTVASESAFSTGGRILDQYRSSLTPDMVEALVLLQNWLRTSLFVDTTADLNKLVEDNEFMDQLAEELRKSTTADQLCSGILKPGKLGGVDVGEAQELLQCTTATCLPNTPRVLTDVILHKKSRPSHTISSIRTKGSLLTKKRIKTLPETATDLGLLRRSNRSMALEWVVLGYAAAAEAVMVLMLTLPGLDGLRRGLVAVTRNLLKPFLSVVPFCLFLLLDIYWKYETRPSCEGDSCSPTEHLRHQKSIMKSQRNALLIASALVFYWLLYSVTHLVVKIEQLNQRIERLKNKE</sequence>
<proteinExistence type="predicted"/>
<keyword evidence="2" id="KW-1185">Reference proteome</keyword>
<organism evidence="1 2">
    <name type="scientific">Citrus sinensis</name>
    <name type="common">Sweet orange</name>
    <name type="synonym">Citrus aurantium var. sinensis</name>
    <dbReference type="NCBI Taxonomy" id="2711"/>
    <lineage>
        <taxon>Eukaryota</taxon>
        <taxon>Viridiplantae</taxon>
        <taxon>Streptophyta</taxon>
        <taxon>Embryophyta</taxon>
        <taxon>Tracheophyta</taxon>
        <taxon>Spermatophyta</taxon>
        <taxon>Magnoliopsida</taxon>
        <taxon>eudicotyledons</taxon>
        <taxon>Gunneridae</taxon>
        <taxon>Pentapetalae</taxon>
        <taxon>rosids</taxon>
        <taxon>malvids</taxon>
        <taxon>Sapindales</taxon>
        <taxon>Rutaceae</taxon>
        <taxon>Aurantioideae</taxon>
        <taxon>Citrus</taxon>
    </lineage>
</organism>
<dbReference type="Proteomes" id="UP000829398">
    <property type="component" value="Chromosome 2"/>
</dbReference>
<name>A0ACB8N9T2_CITSI</name>
<reference evidence="2" key="1">
    <citation type="journal article" date="2023" name="Hortic. Res.">
        <title>A chromosome-level phased genome enabling allele-level studies in sweet orange: a case study on citrus Huanglongbing tolerance.</title>
        <authorList>
            <person name="Wu B."/>
            <person name="Yu Q."/>
            <person name="Deng Z."/>
            <person name="Duan Y."/>
            <person name="Luo F."/>
            <person name="Gmitter F. Jr."/>
        </authorList>
    </citation>
    <scope>NUCLEOTIDE SEQUENCE [LARGE SCALE GENOMIC DNA]</scope>
    <source>
        <strain evidence="2">cv. Valencia</strain>
    </source>
</reference>
<dbReference type="EMBL" id="CM039171">
    <property type="protein sequence ID" value="KAH9794592.1"/>
    <property type="molecule type" value="Genomic_DNA"/>
</dbReference>
<evidence type="ECO:0000313" key="1">
    <source>
        <dbReference type="EMBL" id="KAH9794592.1"/>
    </source>
</evidence>
<accession>A0ACB8N9T2</accession>